<evidence type="ECO:0000313" key="3">
    <source>
        <dbReference type="Proteomes" id="UP001445335"/>
    </source>
</evidence>
<proteinExistence type="predicted"/>
<dbReference type="Gene3D" id="3.30.160.360">
    <property type="match status" value="1"/>
</dbReference>
<keyword evidence="3" id="KW-1185">Reference proteome</keyword>
<protein>
    <recommendedName>
        <fullName evidence="4">F-box domain-containing protein</fullName>
    </recommendedName>
</protein>
<dbReference type="InterPro" id="IPR003889">
    <property type="entry name" value="FYrich_C"/>
</dbReference>
<dbReference type="EMBL" id="JALJOU010000131">
    <property type="protein sequence ID" value="KAK9819083.1"/>
    <property type="molecule type" value="Genomic_DNA"/>
</dbReference>
<dbReference type="Gene3D" id="3.80.10.10">
    <property type="entry name" value="Ribonuclease Inhibitor"/>
    <property type="match status" value="1"/>
</dbReference>
<evidence type="ECO:0000256" key="1">
    <source>
        <dbReference type="ARBA" id="ARBA00004430"/>
    </source>
</evidence>
<dbReference type="AlphaFoldDB" id="A0AAW1QCP2"/>
<organism evidence="2 3">
    <name type="scientific">Elliptochloris bilobata</name>
    <dbReference type="NCBI Taxonomy" id="381761"/>
    <lineage>
        <taxon>Eukaryota</taxon>
        <taxon>Viridiplantae</taxon>
        <taxon>Chlorophyta</taxon>
        <taxon>core chlorophytes</taxon>
        <taxon>Trebouxiophyceae</taxon>
        <taxon>Trebouxiophyceae incertae sedis</taxon>
        <taxon>Elliptochloris clade</taxon>
        <taxon>Elliptochloris</taxon>
    </lineage>
</organism>
<reference evidence="2 3" key="1">
    <citation type="journal article" date="2024" name="Nat. Commun.">
        <title>Phylogenomics reveals the evolutionary origins of lichenization in chlorophyte algae.</title>
        <authorList>
            <person name="Puginier C."/>
            <person name="Libourel C."/>
            <person name="Otte J."/>
            <person name="Skaloud P."/>
            <person name="Haon M."/>
            <person name="Grisel S."/>
            <person name="Petersen M."/>
            <person name="Berrin J.G."/>
            <person name="Delaux P.M."/>
            <person name="Dal Grande F."/>
            <person name="Keller J."/>
        </authorList>
    </citation>
    <scope>NUCLEOTIDE SEQUENCE [LARGE SCALE GENOMIC DNA]</scope>
    <source>
        <strain evidence="2 3">SAG 245.80</strain>
    </source>
</reference>
<dbReference type="GO" id="GO:0005634">
    <property type="term" value="C:nucleus"/>
    <property type="evidence" value="ECO:0007669"/>
    <property type="project" value="InterPro"/>
</dbReference>
<dbReference type="Proteomes" id="UP001445335">
    <property type="component" value="Unassembled WGS sequence"/>
</dbReference>
<comment type="subcellular location">
    <subcellularLocation>
        <location evidence="1">Cytoplasm</location>
        <location evidence="1">Cytoskeleton</location>
        <location evidence="1">Cilium axoneme</location>
    </subcellularLocation>
</comment>
<sequence>MHDIGESAYEAERRKRIAANRAKLEALGLRCQTASALTAFEPCARAAPALQRTRARPAEQVLEPTRLSRRVRRETPQSAEDIARDVRAERSAAGDASAKRAAAGGGARVRVLPPLSHCTIVAPFSLRSIGVTVWELGGIHRGAWAPRYWSSPGCLFHHAYPPGYRASKAQFGRRFCMAILAGDTGPVFQVVDEASGRVFSGQTPTQPWTQVCLAHNTGQRISGPLFFGFSDPTTQRAIAALYQPEEVAAAMQGERAAAAEPAPEERCAAELCEVAGVGEATAMALALTSALGWRRHGGLASLRAWVSHADHAAQLLAFLLHSEEIPEATRRWPARLEWERRVFQEISTEVWCLVAQPLLPTDRCVMKATCRAFRMAVDLSWQRITLDLNRLAQSSDCAPNLSHFGGLREVLVTCNAGRQLAYWKIDYIGNEHAPGLTPAALRGALSRVHLDRLPEHGSDTRVLTVRGVGFEVSAKWLERLLGTKRCGGAARFGSVRLDTDCLPDSGLAAQLSEARARLEALSPERCLPALLSGAYTRLALLEVTGVEHWPARHGCTKLLAALRPSALPALKSLILRGAPEFGVVPAEALMGLALPGLTSLTLEGVAGVSGGTHSAFAFSALAHLTGLGELRLCRQQIALVNPGWHAAAAAGASLAALAPMRRLGSLRVDRLRSWAGVAALGGALTRLRVLLGPPNVLGDGPGDLAGLGDLPHLRELDLDLRMQPRLARTHEVDSLPPTLRSITRLQQLRQLVLREAADVEGCGCVRATFEWLLAPLAARLPHLEEFVLLGSQCAEAAWAPPPHGCFVCDLPAGGRLWSGSCLKDSLLDCLHMAFLAHASARRQTAAECVLGAEMAAASGVAGAASDAEPDSDTDSDLFELEY</sequence>
<evidence type="ECO:0000313" key="2">
    <source>
        <dbReference type="EMBL" id="KAK9819083.1"/>
    </source>
</evidence>
<dbReference type="GO" id="GO:0005930">
    <property type="term" value="C:axoneme"/>
    <property type="evidence" value="ECO:0007669"/>
    <property type="project" value="UniProtKB-SubCell"/>
</dbReference>
<name>A0AAW1QCP2_9CHLO</name>
<dbReference type="InterPro" id="IPR032675">
    <property type="entry name" value="LRR_dom_sf"/>
</dbReference>
<dbReference type="PROSITE" id="PS51543">
    <property type="entry name" value="FYRC"/>
    <property type="match status" value="1"/>
</dbReference>
<gene>
    <name evidence="2" type="ORF">WJX81_007711</name>
</gene>
<dbReference type="SUPFAM" id="SSF52047">
    <property type="entry name" value="RNI-like"/>
    <property type="match status" value="1"/>
</dbReference>
<accession>A0AAW1QCP2</accession>
<comment type="caution">
    <text evidence="2">The sequence shown here is derived from an EMBL/GenBank/DDBJ whole genome shotgun (WGS) entry which is preliminary data.</text>
</comment>
<evidence type="ECO:0008006" key="4">
    <source>
        <dbReference type="Google" id="ProtNLM"/>
    </source>
</evidence>